<protein>
    <submittedName>
        <fullName evidence="3">Uncharacterized protein</fullName>
    </submittedName>
</protein>
<reference evidence="3" key="1">
    <citation type="submission" date="2022-11" db="UniProtKB">
        <authorList>
            <consortium name="WormBaseParasite"/>
        </authorList>
    </citation>
    <scope>IDENTIFICATION</scope>
</reference>
<feature type="region of interest" description="Disordered" evidence="1">
    <location>
        <begin position="961"/>
        <end position="983"/>
    </location>
</feature>
<name>A0A914HXR3_GLORO</name>
<accession>A0A914HXR3</accession>
<dbReference type="Proteomes" id="UP000887572">
    <property type="component" value="Unplaced"/>
</dbReference>
<dbReference type="WBParaSite" id="Gr19_v10_g5635.t1">
    <property type="protein sequence ID" value="Gr19_v10_g5635.t1"/>
    <property type="gene ID" value="Gr19_v10_g5635"/>
</dbReference>
<evidence type="ECO:0000313" key="2">
    <source>
        <dbReference type="Proteomes" id="UP000887572"/>
    </source>
</evidence>
<evidence type="ECO:0000256" key="1">
    <source>
        <dbReference type="SAM" id="MobiDB-lite"/>
    </source>
</evidence>
<feature type="compositionally biased region" description="Basic and acidic residues" evidence="1">
    <location>
        <begin position="962"/>
        <end position="983"/>
    </location>
</feature>
<keyword evidence="2" id="KW-1185">Reference proteome</keyword>
<evidence type="ECO:0000313" key="3">
    <source>
        <dbReference type="WBParaSite" id="Gr19_v10_g5635.t1"/>
    </source>
</evidence>
<organism evidence="2 3">
    <name type="scientific">Globodera rostochiensis</name>
    <name type="common">Golden nematode worm</name>
    <name type="synonym">Heterodera rostochiensis</name>
    <dbReference type="NCBI Taxonomy" id="31243"/>
    <lineage>
        <taxon>Eukaryota</taxon>
        <taxon>Metazoa</taxon>
        <taxon>Ecdysozoa</taxon>
        <taxon>Nematoda</taxon>
        <taxon>Chromadorea</taxon>
        <taxon>Rhabditida</taxon>
        <taxon>Tylenchina</taxon>
        <taxon>Tylenchomorpha</taxon>
        <taxon>Tylenchoidea</taxon>
        <taxon>Heteroderidae</taxon>
        <taxon>Heteroderinae</taxon>
        <taxon>Globodera</taxon>
    </lineage>
</organism>
<sequence length="1292" mass="150520">MSKQKFIRVLFFIICFNFSFTYAKLPDTLFGIKLQSLEDEYVRLLFGPNMDNPSEQQQLSARLSAVQMCLDIDRDLAPLDLHAKTMANKARKLKKPLENVEMRKIFDDLRTKIEQNQDNLGNSDLCKLWDFEQIVVELNQELNVQTPDGTLKLLKKDRVQLEKSFKCSDIERKEQNLWVFSSFTRHLSLKHFKYIDAKFMLGLSSSTQTAWHQWFGTERMPAESELAYRFRILSIRGAFSKLKMVKSVMELLLNEPELGLLEVRHALTLAAEAMREKIFLLTILEFFGNNPNIVANNGNFLEFIFKIENLWQSLAKLFQKLRDDQPAPLFNDLLSQVYSILNELRERLKQIFEIVDGNRRLMSKKFWEIFEVEVSTDNLNTNDSVDNKKSFLECPKVNGMHTGKTSAEEPAAHFLMTLYVGLMVKIENEEMLNNNSIIKELKQNLESAASFWVYSEMIERELFEFAVSLPDKNFDFLVNIGIYKMKWTKLEPELQSVAGDGQLCSLHKFALELVQDKKLKENAGWDKHLKRLLDTSSTFINEPKLVLLADDDGIDCMDVKLASQFVKKLRKVPNCIFCYGIYNVDSLMLKLRLNWIVQRNALRAIETTFPEIMHFEIQLEDTYVDVLLKKLEYKSNSFLAQCYEALLSLPYLLKTANDFENVLLSNTAAVEKIYEGIKQNNPSNWRKNLCILINLNNILAAILPNNLHTFTLNQWERLECNSEKDIKEAFSLPGAKTKLWKMSKDLQQINSNSIVCDQQMNTIDDVFADNKLLASHYDKILFANLDTCDRIAEHLQADVFVFVHWMDGKIRSARRSVANKRSEKFWENQKKNLESIYDRISDEDEPTTLELNSESMGKFFYELKQYMEKGKKPLDEKWDEILHNGCDPTKGSFDPEMKIKYEKWKQTMHKETIISLIRSDQKFTDRLKQAYKSANLKNDLIKIVGVMENADEILKIENATPKTEKKREEVKKEATQKREDDDDDITKVDDEICESFSENVQQNSPIFEEIFADDNCCDIEQFSGLYLSNFEDNNLLATQFEKLIETVLMSSDDSAASFDLTVQLLHFGIYANEIGHRLKLTRHLKGKVLPEIGKATEFANIEREWTENLDKNIIAQYKVDPYLQNIEENPKKKDADIVDLYQISDGWQQMDFDENMSKNMKNIGLIQNILEINRQTEKERSAKWKAINEMRKLFEHWSDEARFQIPALIYLKPINEVFTPICMLPEGFDVTSKIFGNFKCELSERMICSDNSLFCIFCKNANVKLLQKYPMDQQMLAVPKLKINFMRTNFEL</sequence>
<proteinExistence type="predicted"/>